<dbReference type="Gene3D" id="3.10.20.740">
    <property type="match status" value="1"/>
</dbReference>
<dbReference type="OrthoDB" id="9803192at2"/>
<dbReference type="Pfam" id="PF14691">
    <property type="entry name" value="Fer4_20"/>
    <property type="match status" value="1"/>
</dbReference>
<comment type="subcellular location">
    <subcellularLocation>
        <location evidence="2">Membrane</location>
    </subcellularLocation>
</comment>
<keyword evidence="11" id="KW-0520">NAD</keyword>
<keyword evidence="8" id="KW-1278">Translocase</keyword>
<evidence type="ECO:0000259" key="14">
    <source>
        <dbReference type="PROSITE" id="PS51085"/>
    </source>
</evidence>
<evidence type="ECO:0000256" key="10">
    <source>
        <dbReference type="ARBA" id="ARBA00023014"/>
    </source>
</evidence>
<accession>A0A1G6C709</accession>
<dbReference type="Gene3D" id="3.50.50.60">
    <property type="entry name" value="FAD/NAD(P)-binding domain"/>
    <property type="match status" value="2"/>
</dbReference>
<dbReference type="PRINTS" id="PR00419">
    <property type="entry name" value="ADXRDTASE"/>
</dbReference>
<evidence type="ECO:0000256" key="2">
    <source>
        <dbReference type="ARBA" id="ARBA00004370"/>
    </source>
</evidence>
<evidence type="ECO:0000256" key="7">
    <source>
        <dbReference type="ARBA" id="ARBA00022737"/>
    </source>
</evidence>
<dbReference type="GO" id="GO:0051537">
    <property type="term" value="F:2 iron, 2 sulfur cluster binding"/>
    <property type="evidence" value="ECO:0007669"/>
    <property type="project" value="UniProtKB-KW"/>
</dbReference>
<dbReference type="AlphaFoldDB" id="A0A1G6C709"/>
<dbReference type="SMART" id="SM00929">
    <property type="entry name" value="NADH-G_4Fe-4S_3"/>
    <property type="match status" value="1"/>
</dbReference>
<dbReference type="SUPFAM" id="SSF54292">
    <property type="entry name" value="2Fe-2S ferredoxin-like"/>
    <property type="match status" value="1"/>
</dbReference>
<gene>
    <name evidence="17" type="ORF">SAMN02910417_02129</name>
</gene>
<feature type="domain" description="4Fe-4S His(Cys)3-ligated-type" evidence="16">
    <location>
        <begin position="78"/>
        <end position="117"/>
    </location>
</feature>
<dbReference type="Pfam" id="PF10588">
    <property type="entry name" value="NADH-G_4Fe-4S_3"/>
    <property type="match status" value="1"/>
</dbReference>
<keyword evidence="5" id="KW-0001">2Fe-2S</keyword>
<dbReference type="InterPro" id="IPR036010">
    <property type="entry name" value="2Fe-2S_ferredoxin-like_sf"/>
</dbReference>
<evidence type="ECO:0000259" key="15">
    <source>
        <dbReference type="PROSITE" id="PS51379"/>
    </source>
</evidence>
<comment type="cofactor">
    <cofactor evidence="1">
        <name>[4Fe-4S] cluster</name>
        <dbReference type="ChEBI" id="CHEBI:49883"/>
    </cofactor>
</comment>
<dbReference type="Gene3D" id="1.10.1060.10">
    <property type="entry name" value="Alpha-helical ferredoxin"/>
    <property type="match status" value="1"/>
</dbReference>
<dbReference type="GO" id="GO:0051539">
    <property type="term" value="F:4 iron, 4 sulfur cluster binding"/>
    <property type="evidence" value="ECO:0007669"/>
    <property type="project" value="UniProtKB-KW"/>
</dbReference>
<dbReference type="FunFam" id="3.10.20.740:FF:000004">
    <property type="entry name" value="NADH-quinone oxidoreductase"/>
    <property type="match status" value="1"/>
</dbReference>
<dbReference type="FunFam" id="3.30.70.20:FF:000035">
    <property type="entry name" value="Iron hydrogenase 1"/>
    <property type="match status" value="1"/>
</dbReference>
<dbReference type="InterPro" id="IPR036188">
    <property type="entry name" value="FAD/NAD-bd_sf"/>
</dbReference>
<dbReference type="InterPro" id="IPR017896">
    <property type="entry name" value="4Fe4S_Fe-S-bd"/>
</dbReference>
<dbReference type="InterPro" id="IPR023753">
    <property type="entry name" value="FAD/NAD-binding_dom"/>
</dbReference>
<dbReference type="STRING" id="1732.SAMN02910417_02129"/>
<dbReference type="InterPro" id="IPR019574">
    <property type="entry name" value="NADH_UbQ_OxRdtase_Gsu_4Fe4S-bd"/>
</dbReference>
<sequence length="704" mass="77079">MATITIDGITLEVEEKENVLEAALENGIYIPHLCHHPDLPDNGSCRMCIVEVEGMDEVTPSCTLKPRDGMVIHTTTERVNKLRTLALELLLAGHPEDCSTCPKYGNCELQTLIQYIGANNARMRTRTKGIKANEDNPLLIHDMNRCVLCGRCVRACNKLRGVGVLDFRKKDLETYVGTLHDQLLADVDCRFCTACAEVCPTGSIRDKMQLINTDLKREEALVPCKGECPAHTDIPRYIRYVKEGDCDAAAAVIREKVPFPHALGMICTQACAKQCKRKEVSEAMSIREIKRYAAEHDTGKYWKGKGKQLADTGKKVCVVGGGPAGLTAAYYLRKQGHDVTVKEALPTVGGMMAYGIPAYRLPRDIIAKEAAVITDQGVKVETNAKVTDILALKTQYDVVLMAIGNHVGVRLPMEGNDKEGVLLNIDFLRKASLGEETGMGKSIIVLGGGNVAFDCARTAKRLGAKEIHLACLEARDKMTADEEEIVQAMEEGIQVHPAQTFERITGDGKVTGVDFMNVKDFYFDENRKAIIEKEEGSEHHIDADTVIFATGQWAELSPQQGLELGKGNSIKVADNSLASSVEGIFAAGDVVYGTKSVIQAIASGRDAACEIDRFLGGDGDITEQLAPVEIPDPCIGKEEGFAHLKAADQKILSAAERENNFDLFDFGICESDICGESSRCLQCDLRLQIHEPRLWTQYSDQKEA</sequence>
<dbReference type="InterPro" id="IPR017900">
    <property type="entry name" value="4Fe4S_Fe_S_CS"/>
</dbReference>
<keyword evidence="10" id="KW-0411">Iron-sulfur</keyword>
<name>A0A1G6C709_EUBOX</name>
<keyword evidence="12" id="KW-0472">Membrane</keyword>
<dbReference type="SUPFAM" id="SSF46548">
    <property type="entry name" value="alpha-helical ferredoxin"/>
    <property type="match status" value="1"/>
</dbReference>
<dbReference type="RefSeq" id="WP_090174341.1">
    <property type="nucleotide sequence ID" value="NZ_FMXR01000016.1"/>
</dbReference>
<evidence type="ECO:0000313" key="17">
    <source>
        <dbReference type="EMBL" id="SDB28601.1"/>
    </source>
</evidence>
<dbReference type="GO" id="GO:0046872">
    <property type="term" value="F:metal ion binding"/>
    <property type="evidence" value="ECO:0007669"/>
    <property type="project" value="UniProtKB-KW"/>
</dbReference>
<evidence type="ECO:0000259" key="16">
    <source>
        <dbReference type="PROSITE" id="PS51839"/>
    </source>
</evidence>
<organism evidence="17 18">
    <name type="scientific">Eubacterium oxidoreducens</name>
    <dbReference type="NCBI Taxonomy" id="1732"/>
    <lineage>
        <taxon>Bacteria</taxon>
        <taxon>Bacillati</taxon>
        <taxon>Bacillota</taxon>
        <taxon>Clostridia</taxon>
        <taxon>Eubacteriales</taxon>
        <taxon>Eubacteriaceae</taxon>
        <taxon>Eubacterium</taxon>
    </lineage>
</organism>
<comment type="similarity">
    <text evidence="3">Belongs to the complex I 75 kDa subunit family.</text>
</comment>
<feature type="domain" description="4Fe-4S ferredoxin-type" evidence="15">
    <location>
        <begin position="181"/>
        <end position="209"/>
    </location>
</feature>
<dbReference type="PROSITE" id="PS51085">
    <property type="entry name" value="2FE2S_FER_2"/>
    <property type="match status" value="1"/>
</dbReference>
<dbReference type="PANTHER" id="PTHR42783">
    <property type="entry name" value="GLUTAMATE SYNTHASE [NADPH] SMALL CHAIN"/>
    <property type="match status" value="1"/>
</dbReference>
<dbReference type="InterPro" id="IPR001041">
    <property type="entry name" value="2Fe-2S_ferredoxin-type"/>
</dbReference>
<proteinExistence type="inferred from homology"/>
<dbReference type="PROSITE" id="PS51839">
    <property type="entry name" value="4FE4S_HC3"/>
    <property type="match status" value="1"/>
</dbReference>
<dbReference type="SUPFAM" id="SSF54862">
    <property type="entry name" value="4Fe-4S ferredoxins"/>
    <property type="match status" value="1"/>
</dbReference>
<evidence type="ECO:0000256" key="5">
    <source>
        <dbReference type="ARBA" id="ARBA00022714"/>
    </source>
</evidence>
<dbReference type="Pfam" id="PF07992">
    <property type="entry name" value="Pyr_redox_2"/>
    <property type="match status" value="1"/>
</dbReference>
<dbReference type="GO" id="GO:0016491">
    <property type="term" value="F:oxidoreductase activity"/>
    <property type="evidence" value="ECO:0007669"/>
    <property type="project" value="InterPro"/>
</dbReference>
<dbReference type="Pfam" id="PF22117">
    <property type="entry name" value="Fer4_Nqo3"/>
    <property type="match status" value="1"/>
</dbReference>
<keyword evidence="9" id="KW-0408">Iron</keyword>
<evidence type="ECO:0000256" key="3">
    <source>
        <dbReference type="ARBA" id="ARBA00005404"/>
    </source>
</evidence>
<evidence type="ECO:0000256" key="13">
    <source>
        <dbReference type="ARBA" id="ARBA00034078"/>
    </source>
</evidence>
<comment type="cofactor">
    <cofactor evidence="13">
        <name>[2Fe-2S] cluster</name>
        <dbReference type="ChEBI" id="CHEBI:190135"/>
    </cofactor>
</comment>
<dbReference type="PROSITE" id="PS00198">
    <property type="entry name" value="4FE4S_FER_1"/>
    <property type="match status" value="1"/>
</dbReference>
<reference evidence="17 18" key="1">
    <citation type="submission" date="2016-10" db="EMBL/GenBank/DDBJ databases">
        <authorList>
            <person name="de Groot N.N."/>
        </authorList>
    </citation>
    <scope>NUCLEOTIDE SEQUENCE [LARGE SCALE GENOMIC DNA]</scope>
    <source>
        <strain evidence="17 18">DSM 3217</strain>
    </source>
</reference>
<dbReference type="Proteomes" id="UP000199228">
    <property type="component" value="Unassembled WGS sequence"/>
</dbReference>
<evidence type="ECO:0000256" key="6">
    <source>
        <dbReference type="ARBA" id="ARBA00022723"/>
    </source>
</evidence>
<evidence type="ECO:0000256" key="4">
    <source>
        <dbReference type="ARBA" id="ARBA00022485"/>
    </source>
</evidence>
<dbReference type="PROSITE" id="PS51379">
    <property type="entry name" value="4FE4S_FER_2"/>
    <property type="match status" value="2"/>
</dbReference>
<keyword evidence="6" id="KW-0479">Metal-binding</keyword>
<keyword evidence="18" id="KW-1185">Reference proteome</keyword>
<keyword evidence="7" id="KW-0677">Repeat</keyword>
<dbReference type="InterPro" id="IPR054351">
    <property type="entry name" value="NADH_UbQ_OxRdtase_ferredoxin"/>
</dbReference>
<evidence type="ECO:0000256" key="8">
    <source>
        <dbReference type="ARBA" id="ARBA00022967"/>
    </source>
</evidence>
<feature type="domain" description="2Fe-2S ferredoxin-type" evidence="14">
    <location>
        <begin position="1"/>
        <end position="78"/>
    </location>
</feature>
<dbReference type="EMBL" id="FMXR01000016">
    <property type="protein sequence ID" value="SDB28601.1"/>
    <property type="molecule type" value="Genomic_DNA"/>
</dbReference>
<keyword evidence="4" id="KW-0004">4Fe-4S</keyword>
<evidence type="ECO:0000313" key="18">
    <source>
        <dbReference type="Proteomes" id="UP000199228"/>
    </source>
</evidence>
<evidence type="ECO:0000256" key="11">
    <source>
        <dbReference type="ARBA" id="ARBA00023027"/>
    </source>
</evidence>
<dbReference type="InterPro" id="IPR009051">
    <property type="entry name" value="Helical_ferredxn"/>
</dbReference>
<dbReference type="SUPFAM" id="SSF51971">
    <property type="entry name" value="Nucleotide-binding domain"/>
    <property type="match status" value="1"/>
</dbReference>
<dbReference type="CDD" id="cd00207">
    <property type="entry name" value="fer2"/>
    <property type="match status" value="1"/>
</dbReference>
<dbReference type="PANTHER" id="PTHR42783:SF3">
    <property type="entry name" value="GLUTAMATE SYNTHASE [NADPH] SMALL CHAIN-RELATED"/>
    <property type="match status" value="1"/>
</dbReference>
<evidence type="ECO:0000256" key="12">
    <source>
        <dbReference type="ARBA" id="ARBA00023136"/>
    </source>
</evidence>
<protein>
    <submittedName>
        <fullName evidence="17">NADPH-dependent glutamate synthase beta chain</fullName>
    </submittedName>
</protein>
<evidence type="ECO:0000256" key="1">
    <source>
        <dbReference type="ARBA" id="ARBA00001966"/>
    </source>
</evidence>
<dbReference type="InterPro" id="IPR028261">
    <property type="entry name" value="DPD_II"/>
</dbReference>
<dbReference type="Pfam" id="PF13510">
    <property type="entry name" value="Fer2_4"/>
    <property type="match status" value="1"/>
</dbReference>
<evidence type="ECO:0000256" key="9">
    <source>
        <dbReference type="ARBA" id="ARBA00023004"/>
    </source>
</evidence>
<dbReference type="GO" id="GO:0016020">
    <property type="term" value="C:membrane"/>
    <property type="evidence" value="ECO:0007669"/>
    <property type="project" value="UniProtKB-SubCell"/>
</dbReference>
<feature type="domain" description="4Fe-4S ferredoxin-type" evidence="15">
    <location>
        <begin position="137"/>
        <end position="167"/>
    </location>
</feature>